<feature type="chain" id="PRO_5030806132" evidence="2">
    <location>
        <begin position="20"/>
        <end position="102"/>
    </location>
</feature>
<evidence type="ECO:0000313" key="3">
    <source>
        <dbReference type="EMBL" id="CAD8472524.1"/>
    </source>
</evidence>
<keyword evidence="2" id="KW-0732">Signal</keyword>
<dbReference type="EMBL" id="HBEO01005939">
    <property type="protein sequence ID" value="CAD8472524.1"/>
    <property type="molecule type" value="Transcribed_RNA"/>
</dbReference>
<evidence type="ECO:0000256" key="2">
    <source>
        <dbReference type="SAM" id="SignalP"/>
    </source>
</evidence>
<sequence length="102" mass="11154">MKMRLLCLCLLSLLSSSSSQRPASIDVLSSAKCANNEYRDSCGICNGDGGSCATMATVFLFLLLLMIIGTCAIWARLWYHKEVFDSIVRGDHQDTAIADEES</sequence>
<keyword evidence="1" id="KW-0472">Membrane</keyword>
<reference evidence="3" key="1">
    <citation type="submission" date="2021-01" db="EMBL/GenBank/DDBJ databases">
        <authorList>
            <person name="Corre E."/>
            <person name="Pelletier E."/>
            <person name="Niang G."/>
            <person name="Scheremetjew M."/>
            <person name="Finn R."/>
            <person name="Kale V."/>
            <person name="Holt S."/>
            <person name="Cochrane G."/>
            <person name="Meng A."/>
            <person name="Brown T."/>
            <person name="Cohen L."/>
        </authorList>
    </citation>
    <scope>NUCLEOTIDE SEQUENCE</scope>
    <source>
        <strain evidence="3">CCMP325</strain>
    </source>
</reference>
<keyword evidence="1" id="KW-0812">Transmembrane</keyword>
<protein>
    <submittedName>
        <fullName evidence="3">Uncharacterized protein</fullName>
    </submittedName>
</protein>
<dbReference type="AlphaFoldDB" id="A0A7S0HEK4"/>
<accession>A0A7S0HEK4</accession>
<evidence type="ECO:0000256" key="1">
    <source>
        <dbReference type="SAM" id="Phobius"/>
    </source>
</evidence>
<organism evidence="3">
    <name type="scientific">Hanusia phi</name>
    <dbReference type="NCBI Taxonomy" id="3032"/>
    <lineage>
        <taxon>Eukaryota</taxon>
        <taxon>Cryptophyceae</taxon>
        <taxon>Pyrenomonadales</taxon>
        <taxon>Geminigeraceae</taxon>
        <taxon>Hanusia</taxon>
    </lineage>
</organism>
<feature type="signal peptide" evidence="2">
    <location>
        <begin position="1"/>
        <end position="19"/>
    </location>
</feature>
<feature type="transmembrane region" description="Helical" evidence="1">
    <location>
        <begin position="58"/>
        <end position="79"/>
    </location>
</feature>
<name>A0A7S0HEK4_9CRYP</name>
<keyword evidence="1" id="KW-1133">Transmembrane helix</keyword>
<gene>
    <name evidence="3" type="ORF">HPHI1048_LOCUS4213</name>
</gene>
<proteinExistence type="predicted"/>